<name>A0A5C6BNW5_9PLAN</name>
<protein>
    <submittedName>
        <fullName evidence="1">Uncharacterized protein</fullName>
    </submittedName>
</protein>
<dbReference type="OrthoDB" id="822841at2"/>
<evidence type="ECO:0000313" key="2">
    <source>
        <dbReference type="Proteomes" id="UP000320735"/>
    </source>
</evidence>
<proteinExistence type="predicted"/>
<dbReference type="AlphaFoldDB" id="A0A5C6BNW5"/>
<reference evidence="1 2" key="1">
    <citation type="submission" date="2019-02" db="EMBL/GenBank/DDBJ databases">
        <title>Deep-cultivation of Planctomycetes and their phenomic and genomic characterization uncovers novel biology.</title>
        <authorList>
            <person name="Wiegand S."/>
            <person name="Jogler M."/>
            <person name="Boedeker C."/>
            <person name="Pinto D."/>
            <person name="Vollmers J."/>
            <person name="Rivas-Marin E."/>
            <person name="Kohn T."/>
            <person name="Peeters S.H."/>
            <person name="Heuer A."/>
            <person name="Rast P."/>
            <person name="Oberbeckmann S."/>
            <person name="Bunk B."/>
            <person name="Jeske O."/>
            <person name="Meyerdierks A."/>
            <person name="Storesund J.E."/>
            <person name="Kallscheuer N."/>
            <person name="Luecker S."/>
            <person name="Lage O.M."/>
            <person name="Pohl T."/>
            <person name="Merkel B.J."/>
            <person name="Hornburger P."/>
            <person name="Mueller R.-W."/>
            <person name="Bruemmer F."/>
            <person name="Labrenz M."/>
            <person name="Spormann A.M."/>
            <person name="Op Den Camp H."/>
            <person name="Overmann J."/>
            <person name="Amann R."/>
            <person name="Jetten M.S.M."/>
            <person name="Mascher T."/>
            <person name="Medema M.H."/>
            <person name="Devos D.P."/>
            <person name="Kaster A.-K."/>
            <person name="Ovreas L."/>
            <person name="Rohde M."/>
            <person name="Galperin M.Y."/>
            <person name="Jogler C."/>
        </authorList>
    </citation>
    <scope>NUCLEOTIDE SEQUENCE [LARGE SCALE GENOMIC DNA]</scope>
    <source>
        <strain evidence="1 2">CA54</strain>
    </source>
</reference>
<dbReference type="RefSeq" id="WP_146371024.1">
    <property type="nucleotide sequence ID" value="NZ_SJPP01000001.1"/>
</dbReference>
<gene>
    <name evidence="1" type="ORF">CA54_25730</name>
</gene>
<evidence type="ECO:0000313" key="1">
    <source>
        <dbReference type="EMBL" id="TWU13738.1"/>
    </source>
</evidence>
<sequence length="152" mass="17150">MNNASHEFLGKKIQHVTAEQSFEGFGKPHISTDPVGTTYISYLTAGISFVASSTGRIRAIQFYGEAYDDDFVSFQGLLPEEIHFNTTRQQVHKHLGPSDEEGGDEVIEVLGYIPRWDRYTRAEYLLHIQYTKDCNGIELVTLMEPGWQPGGH</sequence>
<dbReference type="Proteomes" id="UP000320735">
    <property type="component" value="Unassembled WGS sequence"/>
</dbReference>
<dbReference type="EMBL" id="SJPP01000001">
    <property type="protein sequence ID" value="TWU13738.1"/>
    <property type="molecule type" value="Genomic_DNA"/>
</dbReference>
<comment type="caution">
    <text evidence="1">The sequence shown here is derived from an EMBL/GenBank/DDBJ whole genome shotgun (WGS) entry which is preliminary data.</text>
</comment>
<organism evidence="1 2">
    <name type="scientific">Symmachiella macrocystis</name>
    <dbReference type="NCBI Taxonomy" id="2527985"/>
    <lineage>
        <taxon>Bacteria</taxon>
        <taxon>Pseudomonadati</taxon>
        <taxon>Planctomycetota</taxon>
        <taxon>Planctomycetia</taxon>
        <taxon>Planctomycetales</taxon>
        <taxon>Planctomycetaceae</taxon>
        <taxon>Symmachiella</taxon>
    </lineage>
</organism>
<keyword evidence="2" id="KW-1185">Reference proteome</keyword>
<accession>A0A5C6BNW5</accession>